<evidence type="ECO:0000313" key="1">
    <source>
        <dbReference type="EMBL" id="JAH49649.1"/>
    </source>
</evidence>
<reference evidence="1" key="1">
    <citation type="submission" date="2014-11" db="EMBL/GenBank/DDBJ databases">
        <authorList>
            <person name="Amaro Gonzalez C."/>
        </authorList>
    </citation>
    <scope>NUCLEOTIDE SEQUENCE</scope>
</reference>
<protein>
    <submittedName>
        <fullName evidence="1">Uncharacterized protein</fullName>
    </submittedName>
</protein>
<proteinExistence type="predicted"/>
<reference evidence="1" key="2">
    <citation type="journal article" date="2015" name="Fish Shellfish Immunol.">
        <title>Early steps in the European eel (Anguilla anguilla)-Vibrio vulnificus interaction in the gills: Role of the RtxA13 toxin.</title>
        <authorList>
            <person name="Callol A."/>
            <person name="Pajuelo D."/>
            <person name="Ebbesson L."/>
            <person name="Teles M."/>
            <person name="MacKenzie S."/>
            <person name="Amaro C."/>
        </authorList>
    </citation>
    <scope>NUCLEOTIDE SEQUENCE</scope>
</reference>
<name>A0A0E9T7I6_ANGAN</name>
<dbReference type="EMBL" id="GBXM01058928">
    <property type="protein sequence ID" value="JAH49649.1"/>
    <property type="molecule type" value="Transcribed_RNA"/>
</dbReference>
<organism evidence="1">
    <name type="scientific">Anguilla anguilla</name>
    <name type="common">European freshwater eel</name>
    <name type="synonym">Muraena anguilla</name>
    <dbReference type="NCBI Taxonomy" id="7936"/>
    <lineage>
        <taxon>Eukaryota</taxon>
        <taxon>Metazoa</taxon>
        <taxon>Chordata</taxon>
        <taxon>Craniata</taxon>
        <taxon>Vertebrata</taxon>
        <taxon>Euteleostomi</taxon>
        <taxon>Actinopterygii</taxon>
        <taxon>Neopterygii</taxon>
        <taxon>Teleostei</taxon>
        <taxon>Anguilliformes</taxon>
        <taxon>Anguillidae</taxon>
        <taxon>Anguilla</taxon>
    </lineage>
</organism>
<sequence length="10" mass="1104">MGCLLRGKVQ</sequence>
<accession>A0A0E9T7I6</accession>